<feature type="transmembrane region" description="Helical" evidence="11">
    <location>
        <begin position="45"/>
        <end position="71"/>
    </location>
</feature>
<dbReference type="InterPro" id="IPR053951">
    <property type="entry name" value="K_trans_N"/>
</dbReference>
<keyword evidence="6 11" id="KW-0769">Symport</keyword>
<comment type="similarity">
    <text evidence="11">Belongs to the HAK/KUP transporter (TC 2.A.72) family.</text>
</comment>
<evidence type="ECO:0000259" key="12">
    <source>
        <dbReference type="Pfam" id="PF02705"/>
    </source>
</evidence>
<dbReference type="PANTHER" id="PTHR30540:SF83">
    <property type="entry name" value="K+ POTASSIUM TRANSPORTER"/>
    <property type="match status" value="1"/>
</dbReference>
<dbReference type="PANTHER" id="PTHR30540">
    <property type="entry name" value="OSMOTIC STRESS POTASSIUM TRANSPORTER"/>
    <property type="match status" value="1"/>
</dbReference>
<dbReference type="InterPro" id="IPR053952">
    <property type="entry name" value="K_trans_C"/>
</dbReference>
<feature type="transmembrane region" description="Helical" evidence="11">
    <location>
        <begin position="384"/>
        <end position="407"/>
    </location>
</feature>
<keyword evidence="10 11" id="KW-0472">Membrane</keyword>
<protein>
    <recommendedName>
        <fullName evidence="11">Probable potassium transport system protein Kup</fullName>
    </recommendedName>
</protein>
<keyword evidence="8 11" id="KW-1133">Transmembrane helix</keyword>
<evidence type="ECO:0000256" key="10">
    <source>
        <dbReference type="ARBA" id="ARBA00023136"/>
    </source>
</evidence>
<evidence type="ECO:0000256" key="3">
    <source>
        <dbReference type="ARBA" id="ARBA00022475"/>
    </source>
</evidence>
<keyword evidence="3 11" id="KW-1003">Cell membrane</keyword>
<keyword evidence="4 11" id="KW-0633">Potassium transport</keyword>
<evidence type="ECO:0000256" key="7">
    <source>
        <dbReference type="ARBA" id="ARBA00022958"/>
    </source>
</evidence>
<evidence type="ECO:0000256" key="9">
    <source>
        <dbReference type="ARBA" id="ARBA00023065"/>
    </source>
</evidence>
<evidence type="ECO:0000256" key="6">
    <source>
        <dbReference type="ARBA" id="ARBA00022847"/>
    </source>
</evidence>
<sequence length="644" mass="71554">MDAKHQHSAVSTAGLLIALGIIYGDIGTSPLYVMKAIVPGQIDPLLVYGGISCVFWTLTLQTTIKYVMLTLNADNNGEGGIFSLYALVRRRGAWLSAVAIIGGSALLADGVITPPISVSSAIEGLEAVYPNIPTVPIVIGIIAGLFLLQSFGTQIVGKAFGPIMLIWFSMLAALGVGGMLAHPEILTALNPYYAYNLLVNYPGGFWLLGAVFLCTTGAEALYSDLGHCGKGNIRISWVFVKSCLVLNYMGQGGWLLAHQGEQLNGRNPFYELMPAWFLLIGIGIATVAAIIASQALITGSFTLVAEAIRLNMWPKVKLNYPTDVKGQLFVPSMNRLLLLGCIGVVLYFQRSENMEAAYGLAITLTMLMTTVLLTMWLRLKRVPLVAIVLFALLYGAIEGAFLIANLIKFPHGGWVSLLIGAILVGVMYVWLRAFYIKRRLTEFVKIAPYIETLKELSDDESVSKYATHLVFMTSAERQSEIESKIIYSIFQKRPKRADIYWFVHVDTTDEPYTMEYKVTELAPGDVFRITFRLGFRVEQKINLYFRKVIEELVRNKEVDITSRYESLSKQHVTGDFRFVVLEKFLSVENDFPLVEKLVMQAYFYIKQFIASEDKYFGLDTSSVKVEKVPLVISPVREVALERIG</sequence>
<gene>
    <name evidence="11" type="primary">kup</name>
    <name evidence="14" type="ORF">CDA63_11180</name>
</gene>
<dbReference type="Pfam" id="PF02705">
    <property type="entry name" value="K_trans"/>
    <property type="match status" value="1"/>
</dbReference>
<comment type="subcellular location">
    <subcellularLocation>
        <location evidence="11">Cell membrane</location>
        <topology evidence="11">Multi-pass membrane protein</topology>
    </subcellularLocation>
    <subcellularLocation>
        <location evidence="1">Membrane</location>
        <topology evidence="1">Multi-pass membrane protein</topology>
    </subcellularLocation>
</comment>
<dbReference type="AlphaFoldDB" id="A0A246FKJ7"/>
<dbReference type="InterPro" id="IPR003855">
    <property type="entry name" value="K+_transporter"/>
</dbReference>
<feature type="transmembrane region" description="Helical" evidence="11">
    <location>
        <begin position="413"/>
        <end position="431"/>
    </location>
</feature>
<evidence type="ECO:0000256" key="4">
    <source>
        <dbReference type="ARBA" id="ARBA00022538"/>
    </source>
</evidence>
<keyword evidence="15" id="KW-1185">Reference proteome</keyword>
<feature type="domain" description="K+ potassium transporter C-terminal" evidence="13">
    <location>
        <begin position="467"/>
        <end position="623"/>
    </location>
</feature>
<feature type="domain" description="K+ potassium transporter integral membrane" evidence="12">
    <location>
        <begin position="16"/>
        <end position="439"/>
    </location>
</feature>
<comment type="catalytic activity">
    <reaction evidence="11">
        <text>K(+)(in) + H(+)(in) = K(+)(out) + H(+)(out)</text>
        <dbReference type="Rhea" id="RHEA:28490"/>
        <dbReference type="ChEBI" id="CHEBI:15378"/>
        <dbReference type="ChEBI" id="CHEBI:29103"/>
    </reaction>
</comment>
<keyword evidence="5 11" id="KW-0812">Transmembrane</keyword>
<feature type="transmembrane region" description="Helical" evidence="11">
    <location>
        <begin position="92"/>
        <end position="112"/>
    </location>
</feature>
<dbReference type="EMBL" id="NIRR01000016">
    <property type="protein sequence ID" value="OWP63087.1"/>
    <property type="molecule type" value="Genomic_DNA"/>
</dbReference>
<proteinExistence type="inferred from homology"/>
<dbReference type="InterPro" id="IPR023051">
    <property type="entry name" value="Kup"/>
</dbReference>
<accession>A0A246FKJ7</accession>
<comment type="caution">
    <text evidence="14">The sequence shown here is derived from an EMBL/GenBank/DDBJ whole genome shotgun (WGS) entry which is preliminary data.</text>
</comment>
<feature type="transmembrane region" description="Helical" evidence="11">
    <location>
        <begin position="132"/>
        <end position="151"/>
    </location>
</feature>
<evidence type="ECO:0000256" key="8">
    <source>
        <dbReference type="ARBA" id="ARBA00022989"/>
    </source>
</evidence>
<dbReference type="GO" id="GO:0015293">
    <property type="term" value="F:symporter activity"/>
    <property type="evidence" value="ECO:0007669"/>
    <property type="project" value="UniProtKB-UniRule"/>
</dbReference>
<evidence type="ECO:0000256" key="5">
    <source>
        <dbReference type="ARBA" id="ARBA00022692"/>
    </source>
</evidence>
<feature type="transmembrane region" description="Helical" evidence="11">
    <location>
        <begin position="328"/>
        <end position="350"/>
    </location>
</feature>
<feature type="transmembrane region" description="Helical" evidence="11">
    <location>
        <begin position="356"/>
        <end position="377"/>
    </location>
</feature>
<evidence type="ECO:0000256" key="11">
    <source>
        <dbReference type="HAMAP-Rule" id="MF_01522"/>
    </source>
</evidence>
<dbReference type="GO" id="GO:0005886">
    <property type="term" value="C:plasma membrane"/>
    <property type="evidence" value="ECO:0007669"/>
    <property type="project" value="UniProtKB-SubCell"/>
</dbReference>
<keyword evidence="7 11" id="KW-0630">Potassium</keyword>
<dbReference type="RefSeq" id="WP_088464536.1">
    <property type="nucleotide sequence ID" value="NZ_NIRR01000016.1"/>
</dbReference>
<name>A0A246FKJ7_9BACT</name>
<dbReference type="OrthoDB" id="9805577at2"/>
<evidence type="ECO:0000313" key="15">
    <source>
        <dbReference type="Proteomes" id="UP000197277"/>
    </source>
</evidence>
<evidence type="ECO:0000256" key="1">
    <source>
        <dbReference type="ARBA" id="ARBA00004141"/>
    </source>
</evidence>
<dbReference type="Proteomes" id="UP000197277">
    <property type="component" value="Unassembled WGS sequence"/>
</dbReference>
<reference evidence="14 15" key="1">
    <citation type="submission" date="2017-06" db="EMBL/GenBank/DDBJ databases">
        <title>Hymenobacter amundsenii sp. nov. isolated from regoliths in Antarctica.</title>
        <authorList>
            <person name="Sedlacek I."/>
            <person name="Kralova S."/>
            <person name="Pantucek R."/>
            <person name="Svec P."/>
            <person name="Holochova P."/>
            <person name="Stankova E."/>
            <person name="Vrbovska V."/>
            <person name="Busse H.-J."/>
        </authorList>
    </citation>
    <scope>NUCLEOTIDE SEQUENCE [LARGE SCALE GENOMIC DNA]</scope>
    <source>
        <strain evidence="14 15">CCM 8682</strain>
    </source>
</reference>
<dbReference type="GO" id="GO:0015079">
    <property type="term" value="F:potassium ion transmembrane transporter activity"/>
    <property type="evidence" value="ECO:0007669"/>
    <property type="project" value="UniProtKB-UniRule"/>
</dbReference>
<evidence type="ECO:0000259" key="13">
    <source>
        <dbReference type="Pfam" id="PF22776"/>
    </source>
</evidence>
<feature type="transmembrane region" description="Helical" evidence="11">
    <location>
        <begin position="235"/>
        <end position="256"/>
    </location>
</feature>
<dbReference type="Pfam" id="PF22776">
    <property type="entry name" value="K_trans_C"/>
    <property type="match status" value="1"/>
</dbReference>
<feature type="transmembrane region" description="Helical" evidence="11">
    <location>
        <begin position="12"/>
        <end position="33"/>
    </location>
</feature>
<comment type="function">
    <text evidence="11">Transport of potassium into the cell. Likely operates as a K(+):H(+) symporter.</text>
</comment>
<feature type="transmembrane region" description="Helical" evidence="11">
    <location>
        <begin position="276"/>
        <end position="308"/>
    </location>
</feature>
<evidence type="ECO:0000256" key="2">
    <source>
        <dbReference type="ARBA" id="ARBA00022448"/>
    </source>
</evidence>
<organism evidence="14 15">
    <name type="scientific">Hymenobacter amundsenii</name>
    <dbReference type="NCBI Taxonomy" id="2006685"/>
    <lineage>
        <taxon>Bacteria</taxon>
        <taxon>Pseudomonadati</taxon>
        <taxon>Bacteroidota</taxon>
        <taxon>Cytophagia</taxon>
        <taxon>Cytophagales</taxon>
        <taxon>Hymenobacteraceae</taxon>
        <taxon>Hymenobacter</taxon>
    </lineage>
</organism>
<feature type="transmembrane region" description="Helical" evidence="11">
    <location>
        <begin position="163"/>
        <end position="183"/>
    </location>
</feature>
<keyword evidence="9 11" id="KW-0406">Ion transport</keyword>
<feature type="transmembrane region" description="Helical" evidence="11">
    <location>
        <begin position="203"/>
        <end position="223"/>
    </location>
</feature>
<keyword evidence="2 11" id="KW-0813">Transport</keyword>
<dbReference type="HAMAP" id="MF_01522">
    <property type="entry name" value="Kup"/>
    <property type="match status" value="1"/>
</dbReference>
<evidence type="ECO:0000313" key="14">
    <source>
        <dbReference type="EMBL" id="OWP63087.1"/>
    </source>
</evidence>